<dbReference type="EMBL" id="VTPC01006119">
    <property type="protein sequence ID" value="KAF2895214.1"/>
    <property type="molecule type" value="Genomic_DNA"/>
</dbReference>
<evidence type="ECO:0000313" key="3">
    <source>
        <dbReference type="EMBL" id="KAF2895214.1"/>
    </source>
</evidence>
<keyword evidence="1" id="KW-0175">Coiled coil</keyword>
<feature type="compositionally biased region" description="Basic and acidic residues" evidence="2">
    <location>
        <begin position="21"/>
        <end position="33"/>
    </location>
</feature>
<feature type="region of interest" description="Disordered" evidence="2">
    <location>
        <begin position="19"/>
        <end position="80"/>
    </location>
</feature>
<feature type="compositionally biased region" description="Basic and acidic residues" evidence="2">
    <location>
        <begin position="43"/>
        <end position="62"/>
    </location>
</feature>
<dbReference type="OrthoDB" id="6781537at2759"/>
<sequence length="174" mass="20615">MAIVERTVVDVLTAGGNSKISSRERNEEKKCTYDSETGGEYSDETKRKREKDRTNLPDELRRSKLTKRTPKNGQDSDRENEMVSMMKKIMSRNDELLKEMKLMREEQKKYSDQIKSLKEENKIMSKEISRLNEKVEYLEKGRKKNLIVTGLDINEKYRSALKRNGRFYREMYAN</sequence>
<proteinExistence type="predicted"/>
<evidence type="ECO:0000313" key="4">
    <source>
        <dbReference type="Proteomes" id="UP000801492"/>
    </source>
</evidence>
<keyword evidence="4" id="KW-1185">Reference proteome</keyword>
<comment type="caution">
    <text evidence="3">The sequence shown here is derived from an EMBL/GenBank/DDBJ whole genome shotgun (WGS) entry which is preliminary data.</text>
</comment>
<dbReference type="Proteomes" id="UP000801492">
    <property type="component" value="Unassembled WGS sequence"/>
</dbReference>
<evidence type="ECO:0000256" key="1">
    <source>
        <dbReference type="SAM" id="Coils"/>
    </source>
</evidence>
<gene>
    <name evidence="3" type="ORF">ILUMI_10955</name>
</gene>
<organism evidence="3 4">
    <name type="scientific">Ignelater luminosus</name>
    <name type="common">Cucubano</name>
    <name type="synonym">Pyrophorus luminosus</name>
    <dbReference type="NCBI Taxonomy" id="2038154"/>
    <lineage>
        <taxon>Eukaryota</taxon>
        <taxon>Metazoa</taxon>
        <taxon>Ecdysozoa</taxon>
        <taxon>Arthropoda</taxon>
        <taxon>Hexapoda</taxon>
        <taxon>Insecta</taxon>
        <taxon>Pterygota</taxon>
        <taxon>Neoptera</taxon>
        <taxon>Endopterygota</taxon>
        <taxon>Coleoptera</taxon>
        <taxon>Polyphaga</taxon>
        <taxon>Elateriformia</taxon>
        <taxon>Elateroidea</taxon>
        <taxon>Elateridae</taxon>
        <taxon>Agrypninae</taxon>
        <taxon>Pyrophorini</taxon>
        <taxon>Ignelater</taxon>
    </lineage>
</organism>
<dbReference type="Gene3D" id="1.20.5.170">
    <property type="match status" value="1"/>
</dbReference>
<protein>
    <submittedName>
        <fullName evidence="3">Uncharacterized protein</fullName>
    </submittedName>
</protein>
<feature type="coiled-coil region" evidence="1">
    <location>
        <begin position="86"/>
        <end position="134"/>
    </location>
</feature>
<dbReference type="AlphaFoldDB" id="A0A8K0GD51"/>
<reference evidence="3" key="1">
    <citation type="submission" date="2019-08" db="EMBL/GenBank/DDBJ databases">
        <title>The genome of the North American firefly Photinus pyralis.</title>
        <authorList>
            <consortium name="Photinus pyralis genome working group"/>
            <person name="Fallon T.R."/>
            <person name="Sander Lower S.E."/>
            <person name="Weng J.-K."/>
        </authorList>
    </citation>
    <scope>NUCLEOTIDE SEQUENCE</scope>
    <source>
        <strain evidence="3">TRF0915ILg1</strain>
        <tissue evidence="3">Whole body</tissue>
    </source>
</reference>
<evidence type="ECO:0000256" key="2">
    <source>
        <dbReference type="SAM" id="MobiDB-lite"/>
    </source>
</evidence>
<name>A0A8K0GD51_IGNLU</name>
<accession>A0A8K0GD51</accession>